<dbReference type="InterPro" id="IPR051051">
    <property type="entry name" value="E3_ubiq-ligase_TRIM/RNF"/>
</dbReference>
<feature type="region of interest" description="Disordered" evidence="4">
    <location>
        <begin position="325"/>
        <end position="440"/>
    </location>
</feature>
<feature type="compositionally biased region" description="Pro residues" evidence="4">
    <location>
        <begin position="327"/>
        <end position="337"/>
    </location>
</feature>
<dbReference type="AlphaFoldDB" id="A0AAV2LGF3"/>
<evidence type="ECO:0000256" key="4">
    <source>
        <dbReference type="SAM" id="MobiDB-lite"/>
    </source>
</evidence>
<dbReference type="PANTHER" id="PTHR25465:SF10">
    <property type="entry name" value="TRIPARTITE MOTIF-CONTAINING PROTEIN 16-RELATED"/>
    <property type="match status" value="1"/>
</dbReference>
<keyword evidence="1" id="KW-0479">Metal-binding</keyword>
<sequence>MDLLEAEEKQALNQAHGIQVHLENRLLDLRKTQVQVQRISRTKNSLDFLQEYCEWRQQALDTSLPSVCIELKDTSKFFAKIITESTEKLCVAMTTEFTDRLHKACTHEPALGIKTTVQKINAAQRNKRLPDPQTRKDLLKYGKQLSFDGTSSHKFLRLTEEGRKVTNTTPWQHPYPDHDLRFDHWRQVLCTESVYLDRVYYELDFNGDGTHLGLAYKSLPRKGAEAEGCLCSNNGSWCLQWTGKSFSAWHDDEEVILPVTPGPRFSRMGVYVDHTGGLLRFYGLRPSPVDDDAQICLVHEFTAQFREPLYPAFFLPKKENAVMLVPPGEPVKSPTPPTSSNNNENANNNNGNANNNNEKTTSPLNGDSKTVTSETAQNVNAKNAKSEVAEEAKANSDGNANKWNANPTENRDSNTPTKETAPNANANNSSNAKSDIADIG</sequence>
<dbReference type="GO" id="GO:0005737">
    <property type="term" value="C:cytoplasm"/>
    <property type="evidence" value="ECO:0007669"/>
    <property type="project" value="UniProtKB-ARBA"/>
</dbReference>
<organism evidence="6 7">
    <name type="scientific">Knipowitschia caucasica</name>
    <name type="common">Caucasian dwarf goby</name>
    <name type="synonym">Pomatoschistus caucasicus</name>
    <dbReference type="NCBI Taxonomy" id="637954"/>
    <lineage>
        <taxon>Eukaryota</taxon>
        <taxon>Metazoa</taxon>
        <taxon>Chordata</taxon>
        <taxon>Craniata</taxon>
        <taxon>Vertebrata</taxon>
        <taxon>Euteleostomi</taxon>
        <taxon>Actinopterygii</taxon>
        <taxon>Neopterygii</taxon>
        <taxon>Teleostei</taxon>
        <taxon>Neoteleostei</taxon>
        <taxon>Acanthomorphata</taxon>
        <taxon>Gobiaria</taxon>
        <taxon>Gobiiformes</taxon>
        <taxon>Gobioidei</taxon>
        <taxon>Gobiidae</taxon>
        <taxon>Gobiinae</taxon>
        <taxon>Knipowitschia</taxon>
    </lineage>
</organism>
<dbReference type="SMART" id="SM00589">
    <property type="entry name" value="PRY"/>
    <property type="match status" value="1"/>
</dbReference>
<reference evidence="6 7" key="1">
    <citation type="submission" date="2024-04" db="EMBL/GenBank/DDBJ databases">
        <authorList>
            <person name="Waldvogel A.-M."/>
            <person name="Schoenle A."/>
        </authorList>
    </citation>
    <scope>NUCLEOTIDE SEQUENCE [LARGE SCALE GENOMIC DNA]</scope>
</reference>
<feature type="compositionally biased region" description="Polar residues" evidence="4">
    <location>
        <begin position="396"/>
        <end position="422"/>
    </location>
</feature>
<dbReference type="PANTHER" id="PTHR25465">
    <property type="entry name" value="B-BOX DOMAIN CONTAINING"/>
    <property type="match status" value="1"/>
</dbReference>
<evidence type="ECO:0000313" key="7">
    <source>
        <dbReference type="Proteomes" id="UP001497482"/>
    </source>
</evidence>
<accession>A0AAV2LGF3</accession>
<dbReference type="SUPFAM" id="SSF49899">
    <property type="entry name" value="Concanavalin A-like lectins/glucanases"/>
    <property type="match status" value="1"/>
</dbReference>
<keyword evidence="3" id="KW-0862">Zinc</keyword>
<dbReference type="Pfam" id="PF13765">
    <property type="entry name" value="PRY"/>
    <property type="match status" value="1"/>
</dbReference>
<dbReference type="SMART" id="SM00449">
    <property type="entry name" value="SPRY"/>
    <property type="match status" value="1"/>
</dbReference>
<dbReference type="PROSITE" id="PS50188">
    <property type="entry name" value="B302_SPRY"/>
    <property type="match status" value="1"/>
</dbReference>
<evidence type="ECO:0000256" key="3">
    <source>
        <dbReference type="ARBA" id="ARBA00022833"/>
    </source>
</evidence>
<evidence type="ECO:0000313" key="6">
    <source>
        <dbReference type="EMBL" id="CAL1599524.1"/>
    </source>
</evidence>
<dbReference type="InterPro" id="IPR013320">
    <property type="entry name" value="ConA-like_dom_sf"/>
</dbReference>
<dbReference type="InterPro" id="IPR003877">
    <property type="entry name" value="SPRY_dom"/>
</dbReference>
<dbReference type="InterPro" id="IPR006574">
    <property type="entry name" value="PRY"/>
</dbReference>
<feature type="compositionally biased region" description="Low complexity" evidence="4">
    <location>
        <begin position="423"/>
        <end position="434"/>
    </location>
</feature>
<keyword evidence="2" id="KW-0863">Zinc-finger</keyword>
<keyword evidence="7" id="KW-1185">Reference proteome</keyword>
<evidence type="ECO:0000256" key="2">
    <source>
        <dbReference type="ARBA" id="ARBA00022771"/>
    </source>
</evidence>
<dbReference type="Proteomes" id="UP001497482">
    <property type="component" value="Chromosome 23"/>
</dbReference>
<feature type="domain" description="B30.2/SPRY" evidence="5">
    <location>
        <begin position="125"/>
        <end position="331"/>
    </location>
</feature>
<dbReference type="InterPro" id="IPR058030">
    <property type="entry name" value="TRIM8/14/16/25/29/45/65_CC"/>
</dbReference>
<dbReference type="Pfam" id="PF00622">
    <property type="entry name" value="SPRY"/>
    <property type="match status" value="1"/>
</dbReference>
<evidence type="ECO:0000259" key="5">
    <source>
        <dbReference type="PROSITE" id="PS50188"/>
    </source>
</evidence>
<evidence type="ECO:0000256" key="1">
    <source>
        <dbReference type="ARBA" id="ARBA00022723"/>
    </source>
</evidence>
<gene>
    <name evidence="6" type="ORF">KC01_LOCUS27781</name>
</gene>
<dbReference type="InterPro" id="IPR001870">
    <property type="entry name" value="B30.2/SPRY"/>
</dbReference>
<feature type="compositionally biased region" description="Polar residues" evidence="4">
    <location>
        <begin position="359"/>
        <end position="383"/>
    </location>
</feature>
<proteinExistence type="predicted"/>
<dbReference type="GO" id="GO:0008270">
    <property type="term" value="F:zinc ion binding"/>
    <property type="evidence" value="ECO:0007669"/>
    <property type="project" value="UniProtKB-KW"/>
</dbReference>
<protein>
    <recommendedName>
        <fullName evidence="5">B30.2/SPRY domain-containing protein</fullName>
    </recommendedName>
</protein>
<dbReference type="Gene3D" id="2.60.120.920">
    <property type="match status" value="1"/>
</dbReference>
<dbReference type="EMBL" id="OZ035845">
    <property type="protein sequence ID" value="CAL1599524.1"/>
    <property type="molecule type" value="Genomic_DNA"/>
</dbReference>
<feature type="compositionally biased region" description="Low complexity" evidence="4">
    <location>
        <begin position="341"/>
        <end position="358"/>
    </location>
</feature>
<feature type="compositionally biased region" description="Basic and acidic residues" evidence="4">
    <location>
        <begin position="384"/>
        <end position="394"/>
    </location>
</feature>
<dbReference type="Pfam" id="PF25600">
    <property type="entry name" value="TRIM_CC"/>
    <property type="match status" value="1"/>
</dbReference>
<dbReference type="InterPro" id="IPR043136">
    <property type="entry name" value="B30.2/SPRY_sf"/>
</dbReference>
<name>A0AAV2LGF3_KNICA</name>